<sequence>MNIEISGAGALIVVFAMALVTLATRWGGVWIMSFVPINNRVKRFIQAMSGSVLIAIIAPMAIAGDNAARLALATTAAMMLLLKKPLPAIAGGIFVAALVRYIQVQSGLV</sequence>
<keyword evidence="1" id="KW-0472">Membrane</keyword>
<dbReference type="Pfam" id="PF05437">
    <property type="entry name" value="AzlD"/>
    <property type="match status" value="1"/>
</dbReference>
<reference evidence="2 5" key="1">
    <citation type="submission" date="2019-11" db="EMBL/GenBank/DDBJ databases">
        <title>Erwinia sp. nov., isolated from feces of birds in Tibet plateau of China.</title>
        <authorList>
            <person name="Ge Y."/>
        </authorList>
    </citation>
    <scope>NUCLEOTIDE SEQUENCE [LARGE SCALE GENOMIC DNA]</scope>
    <source>
        <strain evidence="2 5">J316</strain>
    </source>
</reference>
<feature type="transmembrane region" description="Helical" evidence="1">
    <location>
        <begin position="85"/>
        <end position="103"/>
    </location>
</feature>
<dbReference type="InterPro" id="IPR008407">
    <property type="entry name" value="Brnchd-chn_aa_trnsp_AzlD"/>
</dbReference>
<dbReference type="AlphaFoldDB" id="A0A6I6E7J2"/>
<dbReference type="Proteomes" id="UP000424752">
    <property type="component" value="Chromosome"/>
</dbReference>
<protein>
    <submittedName>
        <fullName evidence="3">AzlD domain-containing protein</fullName>
    </submittedName>
</protein>
<dbReference type="RefSeq" id="WP_154753317.1">
    <property type="nucleotide sequence ID" value="NZ_CP046509.1"/>
</dbReference>
<accession>A0A6L6GQE8</accession>
<evidence type="ECO:0000313" key="4">
    <source>
        <dbReference type="Proteomes" id="UP000424752"/>
    </source>
</evidence>
<feature type="transmembrane region" description="Helical" evidence="1">
    <location>
        <begin position="7"/>
        <end position="32"/>
    </location>
</feature>
<dbReference type="KEGG" id="erwi:GN242_00315"/>
<keyword evidence="5" id="KW-1185">Reference proteome</keyword>
<evidence type="ECO:0000256" key="1">
    <source>
        <dbReference type="SAM" id="Phobius"/>
    </source>
</evidence>
<organism evidence="3 4">
    <name type="scientific">Erwinia sorbitola</name>
    <dbReference type="NCBI Taxonomy" id="2681984"/>
    <lineage>
        <taxon>Bacteria</taxon>
        <taxon>Pseudomonadati</taxon>
        <taxon>Pseudomonadota</taxon>
        <taxon>Gammaproteobacteria</taxon>
        <taxon>Enterobacterales</taxon>
        <taxon>Erwiniaceae</taxon>
        <taxon>Erwinia</taxon>
    </lineage>
</organism>
<gene>
    <name evidence="2" type="ORF">GK011_14045</name>
    <name evidence="3" type="ORF">GN242_00315</name>
</gene>
<reference evidence="3 4" key="2">
    <citation type="submission" date="2019-12" db="EMBL/GenBank/DDBJ databases">
        <title>Erwinia sp. nov., isolated from droppings of birds in the Qinghai-Tiebt plateau of China.</title>
        <authorList>
            <person name="Ge Y."/>
        </authorList>
    </citation>
    <scope>NUCLEOTIDE SEQUENCE [LARGE SCALE GENOMIC DNA]</scope>
    <source>
        <strain evidence="3 4">J780</strain>
    </source>
</reference>
<keyword evidence="1" id="KW-0812">Transmembrane</keyword>
<dbReference type="Proteomes" id="UP000480164">
    <property type="component" value="Unassembled WGS sequence"/>
</dbReference>
<evidence type="ECO:0000313" key="3">
    <source>
        <dbReference type="EMBL" id="QGU85754.1"/>
    </source>
</evidence>
<feature type="transmembrane region" description="Helical" evidence="1">
    <location>
        <begin position="44"/>
        <end position="64"/>
    </location>
</feature>
<dbReference type="EMBL" id="WLZX01000005">
    <property type="protein sequence ID" value="MTD28060.1"/>
    <property type="molecule type" value="Genomic_DNA"/>
</dbReference>
<proteinExistence type="predicted"/>
<keyword evidence="1" id="KW-1133">Transmembrane helix</keyword>
<evidence type="ECO:0000313" key="2">
    <source>
        <dbReference type="EMBL" id="MTD28060.1"/>
    </source>
</evidence>
<name>A0A6I6E7J2_9GAMM</name>
<accession>A0A6I6E7J2</accession>
<dbReference type="EMBL" id="CP046509">
    <property type="protein sequence ID" value="QGU85754.1"/>
    <property type="molecule type" value="Genomic_DNA"/>
</dbReference>
<evidence type="ECO:0000313" key="5">
    <source>
        <dbReference type="Proteomes" id="UP000480164"/>
    </source>
</evidence>